<evidence type="ECO:0000256" key="3">
    <source>
        <dbReference type="SAM" id="Coils"/>
    </source>
</evidence>
<feature type="coiled-coil region" evidence="3">
    <location>
        <begin position="74"/>
        <end position="108"/>
    </location>
</feature>
<proteinExistence type="inferred from homology"/>
<comment type="similarity">
    <text evidence="1">Belongs to the 14-3-3 family.</text>
</comment>
<evidence type="ECO:0000313" key="5">
    <source>
        <dbReference type="Proteomes" id="UP000887540"/>
    </source>
</evidence>
<evidence type="ECO:0000256" key="1">
    <source>
        <dbReference type="ARBA" id="ARBA00006141"/>
    </source>
</evidence>
<accession>A0A914DS74</accession>
<dbReference type="Proteomes" id="UP000887540">
    <property type="component" value="Unplaced"/>
</dbReference>
<dbReference type="Pfam" id="PF00244">
    <property type="entry name" value="14-3-3"/>
    <property type="match status" value="1"/>
</dbReference>
<dbReference type="PRINTS" id="PR00305">
    <property type="entry name" value="1433ZETA"/>
</dbReference>
<sequence>MSDNKQELIIRAKLAEQAERYNDMVQVMKQVAEMGTELSNEERNLLSVAYKNVISSRRNSWRVISTCEARTAKLEGTETKVKIAQEYRKQMEQELREFCNEILMLLDKYLVPNATETEAKVFYLKMRGDYSRYLAEIASGDNRSEVVNNSQQAYQEAFEIAMEKMSPTHPVRLGLALNFSVFYYEILHATDKACQVAKQAFEDAVAELDELHEDTYKDSTLIMQLIRDNITLWSSENDQQEGDETAA</sequence>
<dbReference type="PIRSF" id="PIRSF000868">
    <property type="entry name" value="14-3-3"/>
    <property type="match status" value="1"/>
</dbReference>
<keyword evidence="5" id="KW-1185">Reference proteome</keyword>
<dbReference type="AlphaFoldDB" id="A0A914DS74"/>
<dbReference type="InterPro" id="IPR023410">
    <property type="entry name" value="14-3-3_domain"/>
</dbReference>
<dbReference type="InterPro" id="IPR036815">
    <property type="entry name" value="14-3-3_dom_sf"/>
</dbReference>
<dbReference type="SMART" id="SM00101">
    <property type="entry name" value="14_3_3"/>
    <property type="match status" value="1"/>
</dbReference>
<name>A0A914DS74_9BILA</name>
<dbReference type="InterPro" id="IPR023409">
    <property type="entry name" value="14-3-3_CS"/>
</dbReference>
<feature type="domain" description="14-3-3" evidence="4">
    <location>
        <begin position="5"/>
        <end position="247"/>
    </location>
</feature>
<evidence type="ECO:0000313" key="6">
    <source>
        <dbReference type="WBParaSite" id="ACRNAN_scaffold353.g24836.t1"/>
    </source>
</evidence>
<dbReference type="WBParaSite" id="ACRNAN_scaffold353.g24836.t1">
    <property type="protein sequence ID" value="ACRNAN_scaffold353.g24836.t1"/>
    <property type="gene ID" value="ACRNAN_scaffold353.g24836"/>
</dbReference>
<dbReference type="Gene3D" id="1.20.190.20">
    <property type="entry name" value="14-3-3 domain"/>
    <property type="match status" value="1"/>
</dbReference>
<dbReference type="InterPro" id="IPR000308">
    <property type="entry name" value="14-3-3"/>
</dbReference>
<feature type="site" description="Interaction with phosphoserine on interacting protein" evidence="2">
    <location>
        <position position="58"/>
    </location>
</feature>
<dbReference type="PANTHER" id="PTHR18860">
    <property type="entry name" value="14-3-3 PROTEIN"/>
    <property type="match status" value="1"/>
</dbReference>
<dbReference type="PROSITE" id="PS00796">
    <property type="entry name" value="1433_1"/>
    <property type="match status" value="1"/>
</dbReference>
<evidence type="ECO:0000259" key="4">
    <source>
        <dbReference type="SMART" id="SM00101"/>
    </source>
</evidence>
<feature type="site" description="Interaction with phosphoserine on interacting protein" evidence="2">
    <location>
        <position position="132"/>
    </location>
</feature>
<dbReference type="FunFam" id="1.20.190.20:FF:000001">
    <property type="entry name" value="14-3-3 gamma 1"/>
    <property type="match status" value="1"/>
</dbReference>
<organism evidence="5 6">
    <name type="scientific">Acrobeloides nanus</name>
    <dbReference type="NCBI Taxonomy" id="290746"/>
    <lineage>
        <taxon>Eukaryota</taxon>
        <taxon>Metazoa</taxon>
        <taxon>Ecdysozoa</taxon>
        <taxon>Nematoda</taxon>
        <taxon>Chromadorea</taxon>
        <taxon>Rhabditida</taxon>
        <taxon>Tylenchina</taxon>
        <taxon>Cephalobomorpha</taxon>
        <taxon>Cephaloboidea</taxon>
        <taxon>Cephalobidae</taxon>
        <taxon>Acrobeloides</taxon>
    </lineage>
</organism>
<keyword evidence="3" id="KW-0175">Coiled coil</keyword>
<protein>
    <submittedName>
        <fullName evidence="6">14-3-3 domain-containing protein</fullName>
    </submittedName>
</protein>
<evidence type="ECO:0000256" key="2">
    <source>
        <dbReference type="PIRSR" id="PIRSR000868-1"/>
    </source>
</evidence>
<dbReference type="SUPFAM" id="SSF48445">
    <property type="entry name" value="14-3-3 protein"/>
    <property type="match status" value="1"/>
</dbReference>
<reference evidence="6" key="1">
    <citation type="submission" date="2022-11" db="UniProtKB">
        <authorList>
            <consortium name="WormBaseParasite"/>
        </authorList>
    </citation>
    <scope>IDENTIFICATION</scope>
</reference>